<keyword evidence="2" id="KW-1185">Reference proteome</keyword>
<accession>A0A4U5JLW8</accession>
<evidence type="ECO:0000313" key="2">
    <source>
        <dbReference type="Proteomes" id="UP000308707"/>
    </source>
</evidence>
<organism evidence="1 2">
    <name type="scientific">Luteimonas gilva</name>
    <dbReference type="NCBI Taxonomy" id="2572684"/>
    <lineage>
        <taxon>Bacteria</taxon>
        <taxon>Pseudomonadati</taxon>
        <taxon>Pseudomonadota</taxon>
        <taxon>Gammaproteobacteria</taxon>
        <taxon>Lysobacterales</taxon>
        <taxon>Lysobacteraceae</taxon>
        <taxon>Luteimonas</taxon>
    </lineage>
</organism>
<dbReference type="RefSeq" id="WP_137266594.1">
    <property type="nucleotide sequence ID" value="NZ_SZUA01000002.1"/>
</dbReference>
<protein>
    <recommendedName>
        <fullName evidence="3">DUF1579 domain-containing protein</fullName>
    </recommendedName>
</protein>
<evidence type="ECO:0000313" key="1">
    <source>
        <dbReference type="EMBL" id="TKR30165.1"/>
    </source>
</evidence>
<reference evidence="1 2" key="1">
    <citation type="submission" date="2019-04" db="EMBL/GenBank/DDBJ databases">
        <title>Reference strain of H23.</title>
        <authorList>
            <person name="Luo X."/>
        </authorList>
    </citation>
    <scope>NUCLEOTIDE SEQUENCE [LARGE SCALE GENOMIC DNA]</scope>
    <source>
        <strain evidence="1 2">H23</strain>
    </source>
</reference>
<proteinExistence type="predicted"/>
<name>A0A4U5JLW8_9GAMM</name>
<dbReference type="Proteomes" id="UP000308707">
    <property type="component" value="Unassembled WGS sequence"/>
</dbReference>
<sequence>MTPRDGRQDFDFLHGRWKIRNERLKQRLAGSDEWDTFDAAQGCRPILDGMGNIDDFVSDWDGGYVGMALRLFDPKTKQWSIYWASDRTGILETPVVGGFKDGVGTFYGRETHAGRPVLQRFVWSEVTPSSAVWRQAWSIDEGKTWETNWVMRFTRVA</sequence>
<dbReference type="EMBL" id="SZUA01000002">
    <property type="protein sequence ID" value="TKR30165.1"/>
    <property type="molecule type" value="Genomic_DNA"/>
</dbReference>
<evidence type="ECO:0008006" key="3">
    <source>
        <dbReference type="Google" id="ProtNLM"/>
    </source>
</evidence>
<dbReference type="OrthoDB" id="9814791at2"/>
<gene>
    <name evidence="1" type="ORF">FCE95_08460</name>
</gene>
<comment type="caution">
    <text evidence="1">The sequence shown here is derived from an EMBL/GenBank/DDBJ whole genome shotgun (WGS) entry which is preliminary data.</text>
</comment>
<dbReference type="AlphaFoldDB" id="A0A4U5JLW8"/>